<evidence type="ECO:0000256" key="1">
    <source>
        <dbReference type="SAM" id="Phobius"/>
    </source>
</evidence>
<protein>
    <submittedName>
        <fullName evidence="2">Uncharacterized protein</fullName>
    </submittedName>
</protein>
<dbReference type="EMBL" id="KN832070">
    <property type="protein sequence ID" value="KIN95336.1"/>
    <property type="molecule type" value="Genomic_DNA"/>
</dbReference>
<keyword evidence="3" id="KW-1185">Reference proteome</keyword>
<dbReference type="AlphaFoldDB" id="A0A0C3JCH4"/>
<reference evidence="2 3" key="1">
    <citation type="submission" date="2014-04" db="EMBL/GenBank/DDBJ databases">
        <authorList>
            <consortium name="DOE Joint Genome Institute"/>
            <person name="Kuo A."/>
            <person name="Kohler A."/>
            <person name="Costa M.D."/>
            <person name="Nagy L.G."/>
            <person name="Floudas D."/>
            <person name="Copeland A."/>
            <person name="Barry K.W."/>
            <person name="Cichocki N."/>
            <person name="Veneault-Fourrey C."/>
            <person name="LaButti K."/>
            <person name="Lindquist E.A."/>
            <person name="Lipzen A."/>
            <person name="Lundell T."/>
            <person name="Morin E."/>
            <person name="Murat C."/>
            <person name="Sun H."/>
            <person name="Tunlid A."/>
            <person name="Henrissat B."/>
            <person name="Grigoriev I.V."/>
            <person name="Hibbett D.S."/>
            <person name="Martin F."/>
            <person name="Nordberg H.P."/>
            <person name="Cantor M.N."/>
            <person name="Hua S.X."/>
        </authorList>
    </citation>
    <scope>NUCLEOTIDE SEQUENCE [LARGE SCALE GENOMIC DNA]</scope>
    <source>
        <strain evidence="2 3">Marx 270</strain>
    </source>
</reference>
<dbReference type="Proteomes" id="UP000054217">
    <property type="component" value="Unassembled WGS sequence"/>
</dbReference>
<organism evidence="2 3">
    <name type="scientific">Pisolithus tinctorius Marx 270</name>
    <dbReference type="NCBI Taxonomy" id="870435"/>
    <lineage>
        <taxon>Eukaryota</taxon>
        <taxon>Fungi</taxon>
        <taxon>Dikarya</taxon>
        <taxon>Basidiomycota</taxon>
        <taxon>Agaricomycotina</taxon>
        <taxon>Agaricomycetes</taxon>
        <taxon>Agaricomycetidae</taxon>
        <taxon>Boletales</taxon>
        <taxon>Sclerodermatineae</taxon>
        <taxon>Pisolithaceae</taxon>
        <taxon>Pisolithus</taxon>
    </lineage>
</organism>
<reference evidence="3" key="2">
    <citation type="submission" date="2015-01" db="EMBL/GenBank/DDBJ databases">
        <title>Evolutionary Origins and Diversification of the Mycorrhizal Mutualists.</title>
        <authorList>
            <consortium name="DOE Joint Genome Institute"/>
            <consortium name="Mycorrhizal Genomics Consortium"/>
            <person name="Kohler A."/>
            <person name="Kuo A."/>
            <person name="Nagy L.G."/>
            <person name="Floudas D."/>
            <person name="Copeland A."/>
            <person name="Barry K.W."/>
            <person name="Cichocki N."/>
            <person name="Veneault-Fourrey C."/>
            <person name="LaButti K."/>
            <person name="Lindquist E.A."/>
            <person name="Lipzen A."/>
            <person name="Lundell T."/>
            <person name="Morin E."/>
            <person name="Murat C."/>
            <person name="Riley R."/>
            <person name="Ohm R."/>
            <person name="Sun H."/>
            <person name="Tunlid A."/>
            <person name="Henrissat B."/>
            <person name="Grigoriev I.V."/>
            <person name="Hibbett D.S."/>
            <person name="Martin F."/>
        </authorList>
    </citation>
    <scope>NUCLEOTIDE SEQUENCE [LARGE SCALE GENOMIC DNA]</scope>
    <source>
        <strain evidence="3">Marx 270</strain>
    </source>
</reference>
<accession>A0A0C3JCH4</accession>
<keyword evidence="1" id="KW-0472">Membrane</keyword>
<proteinExistence type="predicted"/>
<evidence type="ECO:0000313" key="3">
    <source>
        <dbReference type="Proteomes" id="UP000054217"/>
    </source>
</evidence>
<sequence length="151" mass="16373">MVSDEKGALSIVQKRGTLGIVRRFHQCILFMLLSKPSVHEFLTTLERQEGSEWSDLKSRLADRASNIGIVGGLAVTATAAFLTTSPPTTFAEWHHDIPYFFTAATAGFAMLAVMSGFGLAMYLDVLCPDLAIVSAVAAIADCFRFVNSQLL</sequence>
<feature type="transmembrane region" description="Helical" evidence="1">
    <location>
        <begin position="97"/>
        <end position="123"/>
    </location>
</feature>
<dbReference type="HOGENOM" id="CLU_1939018_0_0_1"/>
<gene>
    <name evidence="2" type="ORF">M404DRAFT_1007637</name>
</gene>
<name>A0A0C3JCH4_PISTI</name>
<evidence type="ECO:0000313" key="2">
    <source>
        <dbReference type="EMBL" id="KIN95336.1"/>
    </source>
</evidence>
<dbReference type="InParanoid" id="A0A0C3JCH4"/>
<keyword evidence="1" id="KW-1133">Transmembrane helix</keyword>
<keyword evidence="1" id="KW-0812">Transmembrane</keyword>
<feature type="transmembrane region" description="Helical" evidence="1">
    <location>
        <begin position="67"/>
        <end position="85"/>
    </location>
</feature>